<dbReference type="InterPro" id="IPR038461">
    <property type="entry name" value="Schlafen_AlbA_2_dom_sf"/>
</dbReference>
<dbReference type="AlphaFoldDB" id="A0A4V0Z1W6"/>
<evidence type="ECO:0000313" key="2">
    <source>
        <dbReference type="Proteomes" id="UP000289260"/>
    </source>
</evidence>
<dbReference type="RefSeq" id="WP_130110952.1">
    <property type="nucleotide sequence ID" value="NZ_CP035806.1"/>
</dbReference>
<name>A0A4V0Z1W6_9MICO</name>
<dbReference type="Proteomes" id="UP000289260">
    <property type="component" value="Chromosome"/>
</dbReference>
<sequence>MSELDLSRAPRGVLAAQALVLAVADQGDLAERHYLELKSTLDLSTKRDKEKVAKFILGAANRMPDVAAAAFEGCGVMVIGVAKDAITGIHPVEMMEISKVIQQYVGAAGPRWDIVWVPVEGSDNQVLVVVVDPPAPGQGPFPCRANGESLTDGRIYIRADGETREAKSEEVDLLIQRGLTGAPLEVDFAVEVIGEVASVMFNKAATIDEYLARQRQRLVAALPLKEPAPQQGTTASIKGINGISGYLAAFEGLSSVGGDLLAEPEDRTEDEYLASIDRWEENFRQAWEAALPKIAASQLVPTVIRVTNRTTTFFHDVEMKLHLEGEVFAFDYSEPEWVDDFSDLELPAPPRAWGPWRRTLDILNYAHLANYVPSSASQYNPPSVSYRNGGSVELDLDVRELRPRGTYESEEDEFVLIVADHSLTSIHGTWELTARDHNDIYSGEIDIVVGGKRDLTGIARQILRLDEEESTE</sequence>
<accession>A0A4V0Z1W6</accession>
<dbReference type="KEGG" id="ltr:EVS81_14225"/>
<dbReference type="OrthoDB" id="4578408at2"/>
<reference evidence="1 2" key="1">
    <citation type="submission" date="2019-02" db="EMBL/GenBank/DDBJ databases">
        <authorList>
            <person name="Sun L."/>
            <person name="Pan D."/>
            <person name="Wu X."/>
        </authorList>
    </citation>
    <scope>NUCLEOTIDE SEQUENCE [LARGE SCALE GENOMIC DNA]</scope>
    <source>
        <strain evidence="1 2">JW-1</strain>
    </source>
</reference>
<evidence type="ECO:0000313" key="1">
    <source>
        <dbReference type="EMBL" id="QBE49839.1"/>
    </source>
</evidence>
<proteinExistence type="predicted"/>
<gene>
    <name evidence="1" type="ORF">EVS81_14225</name>
</gene>
<keyword evidence="2" id="KW-1185">Reference proteome</keyword>
<dbReference type="Gene3D" id="3.30.950.30">
    <property type="entry name" value="Schlafen, AAA domain"/>
    <property type="match status" value="1"/>
</dbReference>
<dbReference type="EMBL" id="CP035806">
    <property type="protein sequence ID" value="QBE49839.1"/>
    <property type="molecule type" value="Genomic_DNA"/>
</dbReference>
<protein>
    <submittedName>
        <fullName evidence="1">Uncharacterized protein</fullName>
    </submittedName>
</protein>
<organism evidence="1 2">
    <name type="scientific">Leucobacter triazinivorans</name>
    <dbReference type="NCBI Taxonomy" id="1784719"/>
    <lineage>
        <taxon>Bacteria</taxon>
        <taxon>Bacillati</taxon>
        <taxon>Actinomycetota</taxon>
        <taxon>Actinomycetes</taxon>
        <taxon>Micrococcales</taxon>
        <taxon>Microbacteriaceae</taxon>
        <taxon>Leucobacter</taxon>
    </lineage>
</organism>